<keyword evidence="5" id="KW-1185">Reference proteome</keyword>
<protein>
    <submittedName>
        <fullName evidence="4">Uncharacterized protein</fullName>
    </submittedName>
</protein>
<name>A0A9Q1G0P3_SYNKA</name>
<evidence type="ECO:0000256" key="3">
    <source>
        <dbReference type="SAM" id="Phobius"/>
    </source>
</evidence>
<accession>A0A9Q1G0P3</accession>
<reference evidence="4" key="1">
    <citation type="journal article" date="2023" name="Science">
        <title>Genome structures resolve the early diversification of teleost fishes.</title>
        <authorList>
            <person name="Parey E."/>
            <person name="Louis A."/>
            <person name="Montfort J."/>
            <person name="Bouchez O."/>
            <person name="Roques C."/>
            <person name="Iampietro C."/>
            <person name="Lluch J."/>
            <person name="Castinel A."/>
            <person name="Donnadieu C."/>
            <person name="Desvignes T."/>
            <person name="Floi Bucao C."/>
            <person name="Jouanno E."/>
            <person name="Wen M."/>
            <person name="Mejri S."/>
            <person name="Dirks R."/>
            <person name="Jansen H."/>
            <person name="Henkel C."/>
            <person name="Chen W.J."/>
            <person name="Zahm M."/>
            <person name="Cabau C."/>
            <person name="Klopp C."/>
            <person name="Thompson A.W."/>
            <person name="Robinson-Rechavi M."/>
            <person name="Braasch I."/>
            <person name="Lecointre G."/>
            <person name="Bobe J."/>
            <person name="Postlethwait J.H."/>
            <person name="Berthelot C."/>
            <person name="Roest Crollius H."/>
            <person name="Guiguen Y."/>
        </authorList>
    </citation>
    <scope>NUCLEOTIDE SEQUENCE</scope>
    <source>
        <strain evidence="4">WJC10195</strain>
    </source>
</reference>
<proteinExistence type="predicted"/>
<feature type="coiled-coil region" evidence="1">
    <location>
        <begin position="162"/>
        <end position="217"/>
    </location>
</feature>
<dbReference type="EMBL" id="JAINUF010000003">
    <property type="protein sequence ID" value="KAJ8371171.1"/>
    <property type="molecule type" value="Genomic_DNA"/>
</dbReference>
<keyword evidence="3" id="KW-1133">Transmembrane helix</keyword>
<evidence type="ECO:0000256" key="1">
    <source>
        <dbReference type="SAM" id="Coils"/>
    </source>
</evidence>
<keyword evidence="3" id="KW-0472">Membrane</keyword>
<organism evidence="4 5">
    <name type="scientific">Synaphobranchus kaupii</name>
    <name type="common">Kaup's arrowtooth eel</name>
    <dbReference type="NCBI Taxonomy" id="118154"/>
    <lineage>
        <taxon>Eukaryota</taxon>
        <taxon>Metazoa</taxon>
        <taxon>Chordata</taxon>
        <taxon>Craniata</taxon>
        <taxon>Vertebrata</taxon>
        <taxon>Euteleostomi</taxon>
        <taxon>Actinopterygii</taxon>
        <taxon>Neopterygii</taxon>
        <taxon>Teleostei</taxon>
        <taxon>Anguilliformes</taxon>
        <taxon>Synaphobranchidae</taxon>
        <taxon>Synaphobranchus</taxon>
    </lineage>
</organism>
<evidence type="ECO:0000256" key="2">
    <source>
        <dbReference type="SAM" id="MobiDB-lite"/>
    </source>
</evidence>
<gene>
    <name evidence="4" type="ORF">SKAU_G00111990</name>
</gene>
<feature type="coiled-coil region" evidence="1">
    <location>
        <begin position="57"/>
        <end position="116"/>
    </location>
</feature>
<keyword evidence="3" id="KW-0812">Transmembrane</keyword>
<dbReference type="Proteomes" id="UP001152622">
    <property type="component" value="Chromosome 3"/>
</dbReference>
<evidence type="ECO:0000313" key="4">
    <source>
        <dbReference type="EMBL" id="KAJ8371171.1"/>
    </source>
</evidence>
<evidence type="ECO:0000313" key="5">
    <source>
        <dbReference type="Proteomes" id="UP001152622"/>
    </source>
</evidence>
<comment type="caution">
    <text evidence="4">The sequence shown here is derived from an EMBL/GenBank/DDBJ whole genome shotgun (WGS) entry which is preliminary data.</text>
</comment>
<feature type="coiled-coil region" evidence="1">
    <location>
        <begin position="267"/>
        <end position="311"/>
    </location>
</feature>
<feature type="region of interest" description="Disordered" evidence="2">
    <location>
        <begin position="316"/>
        <end position="377"/>
    </location>
</feature>
<sequence length="377" mass="43165">MWWNSTLLPTKERIAHSAGTLMGNLSEFWNLVPTEWLVMGSLIMFSVNCVALLVFKTRKHQRTNKELDQKLLKLQREVNSASSMNQQYEDLKATFHQLQQESVEQAEVNCKTTEAERQRSKTMVGNLKHELALVLDICKRKEQRLVAMTHRSEIWEEEWAELSAMEGRCERKERELRAMVELFQEQEDRLAAMAFSLQENEEKMAGLKQLCQEKAENVAALKKLCYEKHMTLAAFSATSLQQEAFLHEKITEELAQQMESSKLKGEVSVLEAEMEEKNIILMAQEEEQRERASLRKKRTEISSELADLKRSATNSTYSLPTASGDHCCGRKPAQEGMHGMQAGGRDPTNQGGAQEVLHEGQQTTQHSGQKVRKHRQC</sequence>
<keyword evidence="1" id="KW-0175">Coiled coil</keyword>
<dbReference type="AlphaFoldDB" id="A0A9Q1G0P3"/>
<feature type="transmembrane region" description="Helical" evidence="3">
    <location>
        <begin position="36"/>
        <end position="55"/>
    </location>
</feature>